<dbReference type="PANTHER" id="PTHR11216">
    <property type="entry name" value="EH DOMAIN"/>
    <property type="match status" value="1"/>
</dbReference>
<feature type="region of interest" description="Disordered" evidence="18">
    <location>
        <begin position="926"/>
        <end position="963"/>
    </location>
</feature>
<comment type="function">
    <text evidence="17">Component of the PAN1 actin cytoskeleton-regulatory complex required for the internalization of endosomes during actin-coupled endocytosis. The complex links the site of endocytosis to the cell membrane-associated actin cytoskeleton. Mediates uptake of external molecules and vacuolar degradation of plasma membrane proteins. Plays a role in the proper organization of the cell membrane-associated actin cytoskeleton and promotes its destabilization.</text>
</comment>
<evidence type="ECO:0000256" key="11">
    <source>
        <dbReference type="ARBA" id="ARBA00022737"/>
    </source>
</evidence>
<feature type="compositionally biased region" description="Basic and acidic residues" evidence="18">
    <location>
        <begin position="645"/>
        <end position="660"/>
    </location>
</feature>
<dbReference type="GO" id="GO:0016197">
    <property type="term" value="P:endosomal transport"/>
    <property type="evidence" value="ECO:0007669"/>
    <property type="project" value="TreeGrafter"/>
</dbReference>
<evidence type="ECO:0000256" key="17">
    <source>
        <dbReference type="ARBA" id="ARBA00025194"/>
    </source>
</evidence>
<comment type="similarity">
    <text evidence="4">Belongs to the PAN1 family.</text>
</comment>
<name>A0A6A7C307_9PEZI</name>
<dbReference type="PROSITE" id="PS51082">
    <property type="entry name" value="WH2"/>
    <property type="match status" value="1"/>
</dbReference>
<feature type="compositionally biased region" description="Acidic residues" evidence="18">
    <location>
        <begin position="1271"/>
        <end position="1289"/>
    </location>
</feature>
<feature type="compositionally biased region" description="Low complexity" evidence="18">
    <location>
        <begin position="94"/>
        <end position="201"/>
    </location>
</feature>
<dbReference type="SMART" id="SM00027">
    <property type="entry name" value="EH"/>
    <property type="match status" value="2"/>
</dbReference>
<keyword evidence="15" id="KW-0009">Actin-binding</keyword>
<keyword evidence="23" id="KW-1185">Reference proteome</keyword>
<evidence type="ECO:0000256" key="3">
    <source>
        <dbReference type="ARBA" id="ARBA00004413"/>
    </source>
</evidence>
<feature type="compositionally biased region" description="Basic and acidic residues" evidence="18">
    <location>
        <begin position="1084"/>
        <end position="1169"/>
    </location>
</feature>
<dbReference type="Pfam" id="PF08226">
    <property type="entry name" value="DUF1720"/>
    <property type="match status" value="2"/>
</dbReference>
<feature type="compositionally biased region" description="Basic and acidic residues" evidence="18">
    <location>
        <begin position="888"/>
        <end position="906"/>
    </location>
</feature>
<dbReference type="Proteomes" id="UP000799421">
    <property type="component" value="Unassembled WGS sequence"/>
</dbReference>
<keyword evidence="13" id="KW-0175">Coiled coil</keyword>
<evidence type="ECO:0000256" key="1">
    <source>
        <dbReference type="ARBA" id="ARBA00004125"/>
    </source>
</evidence>
<evidence type="ECO:0000256" key="7">
    <source>
        <dbReference type="ARBA" id="ARBA00020728"/>
    </source>
</evidence>
<dbReference type="InterPro" id="IPR000261">
    <property type="entry name" value="EH_dom"/>
</dbReference>
<dbReference type="GO" id="GO:0006897">
    <property type="term" value="P:endocytosis"/>
    <property type="evidence" value="ECO:0007669"/>
    <property type="project" value="UniProtKB-KW"/>
</dbReference>
<dbReference type="EMBL" id="MU005975">
    <property type="protein sequence ID" value="KAF2861088.1"/>
    <property type="molecule type" value="Genomic_DNA"/>
</dbReference>
<feature type="compositionally biased region" description="Pro residues" evidence="18">
    <location>
        <begin position="1206"/>
        <end position="1217"/>
    </location>
</feature>
<dbReference type="InterPro" id="IPR003124">
    <property type="entry name" value="WH2_dom"/>
</dbReference>
<feature type="compositionally biased region" description="Acidic residues" evidence="18">
    <location>
        <begin position="1170"/>
        <end position="1190"/>
    </location>
</feature>
<comment type="subunit">
    <text evidence="5">Component of the PAN1 actin cytoskeleton-regulatory complex.</text>
</comment>
<dbReference type="FunFam" id="1.10.238.10:FF:000349">
    <property type="entry name" value="Actin cytoskeleton-regulatory complex protein PAN1"/>
    <property type="match status" value="1"/>
</dbReference>
<feature type="domain" description="EH" evidence="19">
    <location>
        <begin position="241"/>
        <end position="329"/>
    </location>
</feature>
<keyword evidence="9" id="KW-0963">Cytoplasm</keyword>
<feature type="compositionally biased region" description="Low complexity" evidence="18">
    <location>
        <begin position="944"/>
        <end position="961"/>
    </location>
</feature>
<evidence type="ECO:0000256" key="4">
    <source>
        <dbReference type="ARBA" id="ARBA00009351"/>
    </source>
</evidence>
<dbReference type="InterPro" id="IPR002048">
    <property type="entry name" value="EF_hand_dom"/>
</dbReference>
<evidence type="ECO:0000313" key="22">
    <source>
        <dbReference type="EMBL" id="KAF2861088.1"/>
    </source>
</evidence>
<evidence type="ECO:0000256" key="16">
    <source>
        <dbReference type="ARBA" id="ARBA00023212"/>
    </source>
</evidence>
<evidence type="ECO:0000259" key="19">
    <source>
        <dbReference type="PROSITE" id="PS50031"/>
    </source>
</evidence>
<comment type="subcellular location">
    <subcellularLocation>
        <location evidence="3">Cell membrane</location>
        <topology evidence="3">Peripheral membrane protein</topology>
        <orientation evidence="3">Cytoplasmic side</orientation>
    </subcellularLocation>
    <subcellularLocation>
        <location evidence="2">Cytoplasm</location>
        <location evidence="2">Cytoskeleton</location>
        <location evidence="2">Actin patch</location>
    </subcellularLocation>
    <subcellularLocation>
        <location evidence="1">Endosome membrane</location>
        <topology evidence="1">Peripheral membrane protein</topology>
        <orientation evidence="1">Cytoplasmic side</orientation>
    </subcellularLocation>
</comment>
<dbReference type="Gene3D" id="1.10.238.10">
    <property type="entry name" value="EF-hand"/>
    <property type="match status" value="2"/>
</dbReference>
<evidence type="ECO:0000256" key="9">
    <source>
        <dbReference type="ARBA" id="ARBA00022490"/>
    </source>
</evidence>
<feature type="compositionally biased region" description="Basic and acidic residues" evidence="18">
    <location>
        <begin position="1058"/>
        <end position="1074"/>
    </location>
</feature>
<keyword evidence="8" id="KW-1003">Cell membrane</keyword>
<keyword evidence="12" id="KW-0967">Endosome</keyword>
<keyword evidence="16" id="KW-0206">Cytoskeleton</keyword>
<evidence type="ECO:0000313" key="23">
    <source>
        <dbReference type="Proteomes" id="UP000799421"/>
    </source>
</evidence>
<feature type="region of interest" description="Disordered" evidence="18">
    <location>
        <begin position="852"/>
        <end position="907"/>
    </location>
</feature>
<evidence type="ECO:0000256" key="2">
    <source>
        <dbReference type="ARBA" id="ARBA00004134"/>
    </source>
</evidence>
<evidence type="ECO:0000259" key="21">
    <source>
        <dbReference type="PROSITE" id="PS51082"/>
    </source>
</evidence>
<evidence type="ECO:0000256" key="8">
    <source>
        <dbReference type="ARBA" id="ARBA00022475"/>
    </source>
</evidence>
<keyword evidence="10" id="KW-0254">Endocytosis</keyword>
<accession>A0A6A7C307</accession>
<feature type="region of interest" description="Disordered" evidence="18">
    <location>
        <begin position="1"/>
        <end position="227"/>
    </location>
</feature>
<dbReference type="CDD" id="cd00052">
    <property type="entry name" value="EH"/>
    <property type="match status" value="2"/>
</dbReference>
<evidence type="ECO:0000256" key="14">
    <source>
        <dbReference type="ARBA" id="ARBA00023136"/>
    </source>
</evidence>
<dbReference type="GO" id="GO:0003779">
    <property type="term" value="F:actin binding"/>
    <property type="evidence" value="ECO:0007669"/>
    <property type="project" value="UniProtKB-KW"/>
</dbReference>
<dbReference type="InterPro" id="IPR011992">
    <property type="entry name" value="EF-hand-dom_pair"/>
</dbReference>
<sequence length="1411" mass="155183">MFSGSSSYLGGGNSARPGQQNYSSFSGQLSPFGQQQQQTGFQQPQYTGFQQPQQLQPQQTGFQPQQLQPQQTGLLPQQQTGFPQQQQRYGGVSQGLQPQPQQLQPQQTGFQQPQQLQPQQTGFQPQMGGFQQPQPMQPQQTGFQQPQSGFQPQQPGFQQSQPTGFQQPQQTGFQQPQQIGFQQPQQTGFQQTQQPVKPQPTGMTSSDMANSFRSSAPQSQQTQGLSGKIPNIRLSFITAGDQAKFKQLFESATGGEKALSGEKAKDLLLRSKLDGNSLAHIWTLADTTKSGQLLFPEFALAMYLCNLKMIGKELPSVLPEKVRNEVSGMVDIISFGVNDAQQSNVPSFKIEQPQAQNPTNQQLLSALTAQPTGLQPQQTGYMQPQQTGFQMQQQMQPPQTGMYPQQTGLQPQQTGIQPQQTGMQPQQNYMQPMATGLAPQATGFPMAAPLNAQPTGRPGQWGLVNAPASGLPNLQALQQQMMPQPGRESGFSAQGLRGNASVPWAVTKDEKKIYDEMFKAWDGFGKGYITGNQAIEIFGQSGLEKSDLERVWTLSDPHNKGRLNLDEFAVAMHLIYRRLNGYPVPNQLPPELIPPSTRNLNSSIDRMKGLLSEDAESRKSTGYLQPQGTGVSYLKSHSFKGGNANRKDATMFKNNDDDVGYKSSARRRAGPSARSPSPSQGKEMSVEQLKKTIKEKQILLDAMDFEAEDKVDEEDALDRKDKMEADELYKQIRKVQEEIDSHPESRSGDGDSDRRDLQKQLRTLQDRLPSLASQVRKCERAIADAQVELFRLKDAKAHPGFALALVGTGPNGEVTESDRVRARAKALMQQRSAALSGKKVEVVDDGSAAAERLEEEQKRVNREKEDNEKMVRDVEESVTEYSKSLEAGLKEGGESAATEHERRRWQEGLGVEDEVRQFIFDLQRNSRAAKVRQEEQPKKEAAVKAEAPATAAAPSTSTYSAYRTGEERAAYLKQQAEQRMAERMAALGLRAPIKSTGGESAAQRAERERKEREDRLKQAEEEDRKREQERQARLQDESPAPPPAVKKAPPPAPTPRKPRTESIDETAKKEEAAKQEAAAAALENEARAMEEEANRQERELQAQREAAEEELRKMEEQVKAGKLKKAEEKKRKEAAKKEEEERKRKLAEERKRIEELEEKKRELEAQMDKDDSDEDESGDEWFDADNEDSETAPSQVASGTPAAPQVAPPEPPAPPPAADTQSKNPFFKSMPQGGASSTPLIAPPGSGTNPFHRTTLPNATESTNRSRAEPKDEDDWSVAENSDDEDDEDRPTRGSARDLASILFGTMAPPRPLSSLGNKEEKETSSSSAPPPPPPMPSTAASGPSGPPPPPPMPPGVAPPPPPAPPSTMPTAPPPGAPDRSGLLQQIQMGKGLRKTETRDKSGASVAGRVL</sequence>
<feature type="domain" description="EH" evidence="19">
    <location>
        <begin position="510"/>
        <end position="599"/>
    </location>
</feature>
<feature type="domain" description="WH2" evidence="21">
    <location>
        <begin position="1379"/>
        <end position="1396"/>
    </location>
</feature>
<feature type="compositionally biased region" description="Pro residues" evidence="18">
    <location>
        <begin position="1039"/>
        <end position="1055"/>
    </location>
</feature>
<feature type="compositionally biased region" description="Polar residues" evidence="18">
    <location>
        <begin position="1246"/>
        <end position="1263"/>
    </location>
</feature>
<feature type="region of interest" description="Disordered" evidence="18">
    <location>
        <begin position="396"/>
        <end position="423"/>
    </location>
</feature>
<dbReference type="PROSITE" id="PS50222">
    <property type="entry name" value="EF_HAND_2"/>
    <property type="match status" value="1"/>
</dbReference>
<feature type="compositionally biased region" description="Low complexity" evidence="18">
    <location>
        <begin position="670"/>
        <end position="679"/>
    </location>
</feature>
<feature type="compositionally biased region" description="Basic and acidic residues" evidence="18">
    <location>
        <begin position="931"/>
        <end position="943"/>
    </location>
</feature>
<feature type="region of interest" description="Disordered" evidence="18">
    <location>
        <begin position="983"/>
        <end position="1411"/>
    </location>
</feature>
<dbReference type="GO" id="GO:0010008">
    <property type="term" value="C:endosome membrane"/>
    <property type="evidence" value="ECO:0007669"/>
    <property type="project" value="UniProtKB-SubCell"/>
</dbReference>
<reference evidence="22" key="1">
    <citation type="journal article" date="2020" name="Stud. Mycol.">
        <title>101 Dothideomycetes genomes: a test case for predicting lifestyles and emergence of pathogens.</title>
        <authorList>
            <person name="Haridas S."/>
            <person name="Albert R."/>
            <person name="Binder M."/>
            <person name="Bloem J."/>
            <person name="Labutti K."/>
            <person name="Salamov A."/>
            <person name="Andreopoulos B."/>
            <person name="Baker S."/>
            <person name="Barry K."/>
            <person name="Bills G."/>
            <person name="Bluhm B."/>
            <person name="Cannon C."/>
            <person name="Castanera R."/>
            <person name="Culley D."/>
            <person name="Daum C."/>
            <person name="Ezra D."/>
            <person name="Gonzalez J."/>
            <person name="Henrissat B."/>
            <person name="Kuo A."/>
            <person name="Liang C."/>
            <person name="Lipzen A."/>
            <person name="Lutzoni F."/>
            <person name="Magnuson J."/>
            <person name="Mondo S."/>
            <person name="Nolan M."/>
            <person name="Ohm R."/>
            <person name="Pangilinan J."/>
            <person name="Park H.-J."/>
            <person name="Ramirez L."/>
            <person name="Alfaro M."/>
            <person name="Sun H."/>
            <person name="Tritt A."/>
            <person name="Yoshinaga Y."/>
            <person name="Zwiers L.-H."/>
            <person name="Turgeon B."/>
            <person name="Goodwin S."/>
            <person name="Spatafora J."/>
            <person name="Crous P."/>
            <person name="Grigoriev I."/>
        </authorList>
    </citation>
    <scope>NUCLEOTIDE SEQUENCE</scope>
    <source>
        <strain evidence="22">CBS 480.64</strain>
    </source>
</reference>
<feature type="compositionally biased region" description="Polar residues" evidence="18">
    <location>
        <begin position="16"/>
        <end position="26"/>
    </location>
</feature>
<feature type="region of interest" description="Disordered" evidence="18">
    <location>
        <begin position="634"/>
        <end position="688"/>
    </location>
</feature>
<dbReference type="PANTHER" id="PTHR11216:SF173">
    <property type="entry name" value="ACTIN CYTOSKELETON-REGULATORY COMPLEX PROTEIN PAN1"/>
    <property type="match status" value="1"/>
</dbReference>
<evidence type="ECO:0000256" key="10">
    <source>
        <dbReference type="ARBA" id="ARBA00022583"/>
    </source>
</evidence>
<dbReference type="Pfam" id="PF02205">
    <property type="entry name" value="WH2"/>
    <property type="match status" value="1"/>
</dbReference>
<feature type="compositionally biased region" description="Pro residues" evidence="18">
    <location>
        <begin position="1345"/>
        <end position="1377"/>
    </location>
</feature>
<feature type="compositionally biased region" description="Polar residues" evidence="18">
    <location>
        <begin position="202"/>
        <end position="225"/>
    </location>
</feature>
<evidence type="ECO:0000256" key="6">
    <source>
        <dbReference type="ARBA" id="ARBA00015110"/>
    </source>
</evidence>
<organism evidence="22 23">
    <name type="scientific">Piedraia hortae CBS 480.64</name>
    <dbReference type="NCBI Taxonomy" id="1314780"/>
    <lineage>
        <taxon>Eukaryota</taxon>
        <taxon>Fungi</taxon>
        <taxon>Dikarya</taxon>
        <taxon>Ascomycota</taxon>
        <taxon>Pezizomycotina</taxon>
        <taxon>Dothideomycetes</taxon>
        <taxon>Dothideomycetidae</taxon>
        <taxon>Capnodiales</taxon>
        <taxon>Piedraiaceae</taxon>
        <taxon>Piedraia</taxon>
    </lineage>
</organism>
<evidence type="ECO:0000256" key="15">
    <source>
        <dbReference type="ARBA" id="ARBA00023203"/>
    </source>
</evidence>
<dbReference type="InterPro" id="IPR013182">
    <property type="entry name" value="DUF1720"/>
</dbReference>
<dbReference type="GO" id="GO:0030479">
    <property type="term" value="C:actin cortical patch"/>
    <property type="evidence" value="ECO:0007669"/>
    <property type="project" value="UniProtKB-SubCell"/>
</dbReference>
<dbReference type="PROSITE" id="PS50031">
    <property type="entry name" value="EH"/>
    <property type="match status" value="2"/>
</dbReference>
<gene>
    <name evidence="22" type="ORF">K470DRAFT_46499</name>
</gene>
<evidence type="ECO:0000256" key="12">
    <source>
        <dbReference type="ARBA" id="ARBA00022753"/>
    </source>
</evidence>
<dbReference type="GO" id="GO:0005886">
    <property type="term" value="C:plasma membrane"/>
    <property type="evidence" value="ECO:0007669"/>
    <property type="project" value="UniProtKB-SubCell"/>
</dbReference>
<proteinExistence type="inferred from homology"/>
<feature type="compositionally biased region" description="Basic and acidic residues" evidence="18">
    <location>
        <begin position="1004"/>
        <end position="1036"/>
    </location>
</feature>
<feature type="compositionally biased region" description="Low complexity" evidence="18">
    <location>
        <begin position="27"/>
        <end position="87"/>
    </location>
</feature>
<dbReference type="SUPFAM" id="SSF47473">
    <property type="entry name" value="EF-hand"/>
    <property type="match status" value="2"/>
</dbReference>
<keyword evidence="14" id="KW-0472">Membrane</keyword>
<dbReference type="GO" id="GO:0005509">
    <property type="term" value="F:calcium ion binding"/>
    <property type="evidence" value="ECO:0007669"/>
    <property type="project" value="InterPro"/>
</dbReference>
<evidence type="ECO:0000256" key="18">
    <source>
        <dbReference type="SAM" id="MobiDB-lite"/>
    </source>
</evidence>
<evidence type="ECO:0000259" key="20">
    <source>
        <dbReference type="PROSITE" id="PS50222"/>
    </source>
</evidence>
<feature type="region of interest" description="Disordered" evidence="18">
    <location>
        <begin position="735"/>
        <end position="756"/>
    </location>
</feature>
<feature type="domain" description="EF-hand" evidence="20">
    <location>
        <begin position="543"/>
        <end position="578"/>
    </location>
</feature>
<dbReference type="OrthoDB" id="2015333at2759"/>
<feature type="compositionally biased region" description="Basic and acidic residues" evidence="18">
    <location>
        <begin position="852"/>
        <end position="875"/>
    </location>
</feature>
<evidence type="ECO:0000256" key="13">
    <source>
        <dbReference type="ARBA" id="ARBA00023054"/>
    </source>
</evidence>
<protein>
    <recommendedName>
        <fullName evidence="6">Actin cytoskeleton-regulatory complex protein PAN1</fullName>
    </recommendedName>
    <alternativeName>
        <fullName evidence="7">Actin cytoskeleton-regulatory complex protein pan1</fullName>
    </alternativeName>
</protein>
<evidence type="ECO:0000256" key="5">
    <source>
        <dbReference type="ARBA" id="ARBA00011159"/>
    </source>
</evidence>
<keyword evidence="11" id="KW-0677">Repeat</keyword>
<dbReference type="Pfam" id="PF12763">
    <property type="entry name" value="EH"/>
    <property type="match status" value="2"/>
</dbReference>